<proteinExistence type="predicted"/>
<dbReference type="EMBL" id="UINC01208319">
    <property type="protein sequence ID" value="SVE30801.1"/>
    <property type="molecule type" value="Genomic_DNA"/>
</dbReference>
<feature type="non-terminal residue" evidence="2">
    <location>
        <position position="1"/>
    </location>
</feature>
<evidence type="ECO:0008006" key="3">
    <source>
        <dbReference type="Google" id="ProtNLM"/>
    </source>
</evidence>
<sequence length="224" mass="25913">VFLTTASPILILNSMIYDNPMESDTSYYMLAIFQFQNPEWRESIGEIREEGLISLMLEDPYLFAQNYFYNLFSHNPSKLFNFGVLDNLSVFPPIPVLGFITVVLGFLYAIKISKDKTTWIAIAAFAITALLVFFIGDLHQHYFALVFIPLLILGIFSLKKIQKNFLPLFIVSIVLIFSLAIIPAYRSYHFLLLLIPFSILNSIFIYEVLPKFVYRLKNLEKVRN</sequence>
<protein>
    <recommendedName>
        <fullName evidence="3">Glycosyltransferase RgtA/B/C/D-like domain-containing protein</fullName>
    </recommendedName>
</protein>
<keyword evidence="1" id="KW-0472">Membrane</keyword>
<keyword evidence="1" id="KW-1133">Transmembrane helix</keyword>
<evidence type="ECO:0000313" key="2">
    <source>
        <dbReference type="EMBL" id="SVE30801.1"/>
    </source>
</evidence>
<organism evidence="2">
    <name type="scientific">marine metagenome</name>
    <dbReference type="NCBI Taxonomy" id="408172"/>
    <lineage>
        <taxon>unclassified sequences</taxon>
        <taxon>metagenomes</taxon>
        <taxon>ecological metagenomes</taxon>
    </lineage>
</organism>
<feature type="transmembrane region" description="Helical" evidence="1">
    <location>
        <begin position="188"/>
        <end position="209"/>
    </location>
</feature>
<accession>A0A383CF60</accession>
<reference evidence="2" key="1">
    <citation type="submission" date="2018-05" db="EMBL/GenBank/DDBJ databases">
        <authorList>
            <person name="Lanie J.A."/>
            <person name="Ng W.-L."/>
            <person name="Kazmierczak K.M."/>
            <person name="Andrzejewski T.M."/>
            <person name="Davidsen T.M."/>
            <person name="Wayne K.J."/>
            <person name="Tettelin H."/>
            <person name="Glass J.I."/>
            <person name="Rusch D."/>
            <person name="Podicherti R."/>
            <person name="Tsui H.-C.T."/>
            <person name="Winkler M.E."/>
        </authorList>
    </citation>
    <scope>NUCLEOTIDE SEQUENCE</scope>
</reference>
<name>A0A383CF60_9ZZZZ</name>
<feature type="transmembrane region" description="Helical" evidence="1">
    <location>
        <begin position="165"/>
        <end position="182"/>
    </location>
</feature>
<keyword evidence="1" id="KW-0812">Transmembrane</keyword>
<gene>
    <name evidence="2" type="ORF">METZ01_LOCUS483655</name>
</gene>
<feature type="transmembrane region" description="Helical" evidence="1">
    <location>
        <begin position="141"/>
        <end position="158"/>
    </location>
</feature>
<feature type="transmembrane region" description="Helical" evidence="1">
    <location>
        <begin position="117"/>
        <end position="135"/>
    </location>
</feature>
<evidence type="ECO:0000256" key="1">
    <source>
        <dbReference type="SAM" id="Phobius"/>
    </source>
</evidence>
<feature type="transmembrane region" description="Helical" evidence="1">
    <location>
        <begin position="90"/>
        <end position="110"/>
    </location>
</feature>
<dbReference type="AlphaFoldDB" id="A0A383CF60"/>